<feature type="transmembrane region" description="Helical" evidence="6">
    <location>
        <begin position="236"/>
        <end position="256"/>
    </location>
</feature>
<feature type="transmembrane region" description="Helical" evidence="6">
    <location>
        <begin position="88"/>
        <end position="111"/>
    </location>
</feature>
<feature type="transmembrane region" description="Helical" evidence="6">
    <location>
        <begin position="61"/>
        <end position="81"/>
    </location>
</feature>
<dbReference type="AlphaFoldDB" id="A0A9P0E9U0"/>
<feature type="transmembrane region" description="Helical" evidence="6">
    <location>
        <begin position="12"/>
        <end position="32"/>
    </location>
</feature>
<feature type="transmembrane region" description="Helical" evidence="6">
    <location>
        <begin position="117"/>
        <end position="146"/>
    </location>
</feature>
<evidence type="ECO:0000256" key="2">
    <source>
        <dbReference type="ARBA" id="ARBA00022692"/>
    </source>
</evidence>
<dbReference type="GO" id="GO:0005783">
    <property type="term" value="C:endoplasmic reticulum"/>
    <property type="evidence" value="ECO:0007669"/>
    <property type="project" value="TreeGrafter"/>
</dbReference>
<evidence type="ECO:0000256" key="6">
    <source>
        <dbReference type="SAM" id="Phobius"/>
    </source>
</evidence>
<keyword evidence="3 6" id="KW-1133">Transmembrane helix</keyword>
<dbReference type="GO" id="GO:0016409">
    <property type="term" value="F:palmitoyltransferase activity"/>
    <property type="evidence" value="ECO:0007669"/>
    <property type="project" value="TreeGrafter"/>
</dbReference>
<reference evidence="7" key="1">
    <citation type="submission" date="2022-01" db="EMBL/GenBank/DDBJ databases">
        <authorList>
            <person name="King R."/>
        </authorList>
    </citation>
    <scope>NUCLEOTIDE SEQUENCE</scope>
</reference>
<keyword evidence="4 6" id="KW-0472">Membrane</keyword>
<dbReference type="Pfam" id="PF03062">
    <property type="entry name" value="MBOAT"/>
    <property type="match status" value="1"/>
</dbReference>
<gene>
    <name evidence="7" type="ORF">NEZAVI_LOCUS3490</name>
</gene>
<evidence type="ECO:0000256" key="5">
    <source>
        <dbReference type="ARBA" id="ARBA00038268"/>
    </source>
</evidence>
<dbReference type="PANTHER" id="PTHR13285">
    <property type="entry name" value="ACYLTRANSFERASE"/>
    <property type="match status" value="1"/>
</dbReference>
<comment type="subcellular location">
    <subcellularLocation>
        <location evidence="1">Membrane</location>
        <topology evidence="1">Multi-pass membrane protein</topology>
    </subcellularLocation>
</comment>
<evidence type="ECO:0000313" key="8">
    <source>
        <dbReference type="Proteomes" id="UP001152798"/>
    </source>
</evidence>
<evidence type="ECO:0000256" key="4">
    <source>
        <dbReference type="ARBA" id="ARBA00023136"/>
    </source>
</evidence>
<dbReference type="PANTHER" id="PTHR13285:SF18">
    <property type="entry name" value="PROTEIN-CYSTEINE N-PALMITOYLTRANSFERASE RASP"/>
    <property type="match status" value="1"/>
</dbReference>
<evidence type="ECO:0000256" key="3">
    <source>
        <dbReference type="ARBA" id="ARBA00022989"/>
    </source>
</evidence>
<feature type="transmembrane region" description="Helical" evidence="6">
    <location>
        <begin position="357"/>
        <end position="375"/>
    </location>
</feature>
<comment type="similarity">
    <text evidence="5">Belongs to the membrane-bound acyltransferase family. HHAT subfamily.</text>
</comment>
<feature type="transmembrane region" description="Helical" evidence="6">
    <location>
        <begin position="196"/>
        <end position="215"/>
    </location>
</feature>
<feature type="transmembrane region" description="Helical" evidence="6">
    <location>
        <begin position="276"/>
        <end position="293"/>
    </location>
</feature>
<evidence type="ECO:0000313" key="7">
    <source>
        <dbReference type="EMBL" id="CAH1392718.1"/>
    </source>
</evidence>
<keyword evidence="8" id="KW-1185">Reference proteome</keyword>
<name>A0A9P0E9U0_NEZVI</name>
<dbReference type="Proteomes" id="UP001152798">
    <property type="component" value="Chromosome 2"/>
</dbReference>
<organism evidence="7 8">
    <name type="scientific">Nezara viridula</name>
    <name type="common">Southern green stink bug</name>
    <name type="synonym">Cimex viridulus</name>
    <dbReference type="NCBI Taxonomy" id="85310"/>
    <lineage>
        <taxon>Eukaryota</taxon>
        <taxon>Metazoa</taxon>
        <taxon>Ecdysozoa</taxon>
        <taxon>Arthropoda</taxon>
        <taxon>Hexapoda</taxon>
        <taxon>Insecta</taxon>
        <taxon>Pterygota</taxon>
        <taxon>Neoptera</taxon>
        <taxon>Paraneoptera</taxon>
        <taxon>Hemiptera</taxon>
        <taxon>Heteroptera</taxon>
        <taxon>Panheteroptera</taxon>
        <taxon>Pentatomomorpha</taxon>
        <taxon>Pentatomoidea</taxon>
        <taxon>Pentatomidae</taxon>
        <taxon>Pentatominae</taxon>
        <taxon>Nezara</taxon>
    </lineage>
</organism>
<feature type="transmembrane region" description="Helical" evidence="6">
    <location>
        <begin position="423"/>
        <end position="441"/>
    </location>
</feature>
<accession>A0A9P0E9U0</accession>
<feature type="transmembrane region" description="Helical" evidence="6">
    <location>
        <begin position="166"/>
        <end position="184"/>
    </location>
</feature>
<sequence length="502" mass="59451">MIAKLSKVEISVYLIVWVFSFSFSFYNVYLLGVPFEISKSNYFIEGWSILTRRKDDSDDEWVLWTNFSVMLAPWFIGHVILSEITRIFFIEAIPLCYMLITILVLLCHFPPVLSAFLIIQLCTFFIGMLIASKFFIWFLGIFYLLLISVGKDVFMDTSRMTDEDRLISVLLAWFLIRCLDFALSEVQGSNEQWPRFLNLLAYSFYLPCFFFGPFIPYDHFKLQVYKTQQPSYKTRCLYLFSSLVKYYLYYLLFEFLSHLLYCNAMHLVIENLMSNGMWTLSGIGLCMANFFYLKYIVVYGFSTSIAIYENFTTPDLPKCIYRIHLYSKMWRHFDRGFYLFIFRCIYSPVCGRKNASIIRKSFASFLCFLFVYIWHGGTIGIFYWSLFNFVGLLCEAICRQFWKREFVNRWLESNLSKQNLRRLEALIASPLWLFAVISNFMFFGGHKMGMLYFEKLFKGSLLLNVSVVLIAYCMCQVSIETDKFEKKTSDKYLITHKLEKVE</sequence>
<dbReference type="OrthoDB" id="420606at2759"/>
<dbReference type="GO" id="GO:0016020">
    <property type="term" value="C:membrane"/>
    <property type="evidence" value="ECO:0007669"/>
    <property type="project" value="UniProtKB-SubCell"/>
</dbReference>
<evidence type="ECO:0008006" key="9">
    <source>
        <dbReference type="Google" id="ProtNLM"/>
    </source>
</evidence>
<feature type="transmembrane region" description="Helical" evidence="6">
    <location>
        <begin position="461"/>
        <end position="479"/>
    </location>
</feature>
<evidence type="ECO:0000256" key="1">
    <source>
        <dbReference type="ARBA" id="ARBA00004141"/>
    </source>
</evidence>
<keyword evidence="2 6" id="KW-0812">Transmembrane</keyword>
<proteinExistence type="inferred from homology"/>
<protein>
    <recommendedName>
        <fullName evidence="9">Protein-cysteine N-palmitoyltransferase Rasp</fullName>
    </recommendedName>
</protein>
<dbReference type="InterPro" id="IPR004299">
    <property type="entry name" value="MBOAT_fam"/>
</dbReference>
<dbReference type="EMBL" id="OV725078">
    <property type="protein sequence ID" value="CAH1392718.1"/>
    <property type="molecule type" value="Genomic_DNA"/>
</dbReference>
<dbReference type="InterPro" id="IPR051085">
    <property type="entry name" value="MB_O-acyltransferase"/>
</dbReference>